<keyword evidence="1" id="KW-0812">Transmembrane</keyword>
<accession>A0A1E3AZ41</accession>
<evidence type="ECO:0000259" key="2">
    <source>
        <dbReference type="Pfam" id="PF16982"/>
    </source>
</evidence>
<evidence type="ECO:0000313" key="5">
    <source>
        <dbReference type="EMBL" id="ODR50375.1"/>
    </source>
</evidence>
<evidence type="ECO:0000256" key="1">
    <source>
        <dbReference type="SAM" id="Phobius"/>
    </source>
</evidence>
<protein>
    <recommendedName>
        <fullName evidence="2">Putative Flagellin Flp1-like domain-containing protein</fullName>
    </recommendedName>
</protein>
<dbReference type="AlphaFoldDB" id="A0A1E3AZ41"/>
<dbReference type="EMBL" id="MEHA01000011">
    <property type="protein sequence ID" value="ODR50375.1"/>
    <property type="molecule type" value="Genomic_DNA"/>
</dbReference>
<feature type="domain" description="Putative Flagellin Flp1-like" evidence="2">
    <location>
        <begin position="22"/>
        <end position="68"/>
    </location>
</feature>
<keyword evidence="1" id="KW-1133">Transmembrane helix</keyword>
<reference evidence="6 8" key="1">
    <citation type="submission" date="2016-07" db="EMBL/GenBank/DDBJ databases">
        <title>Characterization of isolates of Eisenbergiella tayi derived from blood cultures, using whole genome sequencing.</title>
        <authorList>
            <person name="Burdz T."/>
            <person name="Wiebe D."/>
            <person name="Huynh C."/>
            <person name="Bernard K."/>
        </authorList>
    </citation>
    <scope>NUCLEOTIDE SEQUENCE [LARGE SCALE GENOMIC DNA]</scope>
    <source>
        <strain evidence="3 6">NML 110608</strain>
        <strain evidence="4 8">NML 120489</strain>
    </source>
</reference>
<comment type="caution">
    <text evidence="4">The sequence shown here is derived from an EMBL/GenBank/DDBJ whole genome shotgun (WGS) entry which is preliminary data.</text>
</comment>
<proteinExistence type="predicted"/>
<reference evidence="5 7" key="2">
    <citation type="submission" date="2016-08" db="EMBL/GenBank/DDBJ databases">
        <authorList>
            <person name="Seilhamer J.J."/>
        </authorList>
    </citation>
    <scope>NUCLEOTIDE SEQUENCE [LARGE SCALE GENOMIC DNA]</scope>
    <source>
        <strain evidence="5 7">NML150140-1</strain>
    </source>
</reference>
<sequence>MKKIYWRTVNGAVHMKNRVGEILKGEEGMGTVEVILIILVLIGLVIIFKNQLTSLVNSIFGKITSQAGSI</sequence>
<gene>
    <name evidence="4" type="ORF">BEH84_01698</name>
    <name evidence="5" type="ORF">BEI59_16100</name>
    <name evidence="3" type="ORF">BEI61_01052</name>
</gene>
<feature type="transmembrane region" description="Helical" evidence="1">
    <location>
        <begin position="28"/>
        <end position="48"/>
    </location>
</feature>
<dbReference type="InterPro" id="IPR031564">
    <property type="entry name" value="Flp1-like"/>
</dbReference>
<evidence type="ECO:0000313" key="6">
    <source>
        <dbReference type="Proteomes" id="UP000094067"/>
    </source>
</evidence>
<keyword evidence="1" id="KW-0472">Membrane</keyword>
<dbReference type="Proteomes" id="UP000094067">
    <property type="component" value="Unassembled WGS sequence"/>
</dbReference>
<organism evidence="4 8">
    <name type="scientific">Eisenbergiella tayi</name>
    <dbReference type="NCBI Taxonomy" id="1432052"/>
    <lineage>
        <taxon>Bacteria</taxon>
        <taxon>Bacillati</taxon>
        <taxon>Bacillota</taxon>
        <taxon>Clostridia</taxon>
        <taxon>Lachnospirales</taxon>
        <taxon>Lachnospiraceae</taxon>
        <taxon>Eisenbergiella</taxon>
    </lineage>
</organism>
<evidence type="ECO:0000313" key="4">
    <source>
        <dbReference type="EMBL" id="ODM13977.1"/>
    </source>
</evidence>
<name>A0A1E3AZ41_9FIRM</name>
<dbReference type="PATRIC" id="fig|1432052.3.peg.1859"/>
<evidence type="ECO:0000313" key="8">
    <source>
        <dbReference type="Proteomes" id="UP000095003"/>
    </source>
</evidence>
<evidence type="ECO:0000313" key="7">
    <source>
        <dbReference type="Proteomes" id="UP000094271"/>
    </source>
</evidence>
<dbReference type="Proteomes" id="UP000095003">
    <property type="component" value="Unassembled WGS sequence"/>
</dbReference>
<dbReference type="Proteomes" id="UP000094271">
    <property type="component" value="Unassembled WGS sequence"/>
</dbReference>
<dbReference type="EMBL" id="MCGI01000001">
    <property type="protein sequence ID" value="ODM13977.1"/>
    <property type="molecule type" value="Genomic_DNA"/>
</dbReference>
<evidence type="ECO:0000313" key="3">
    <source>
        <dbReference type="EMBL" id="ODM05169.1"/>
    </source>
</evidence>
<dbReference type="EMBL" id="MCGH01000002">
    <property type="protein sequence ID" value="ODM05169.1"/>
    <property type="molecule type" value="Genomic_DNA"/>
</dbReference>
<dbReference type="Pfam" id="PF16982">
    <property type="entry name" value="Flp1_like"/>
    <property type="match status" value="1"/>
</dbReference>